<evidence type="ECO:0000313" key="1">
    <source>
        <dbReference type="EMBL" id="NUU63618.1"/>
    </source>
</evidence>
<reference evidence="1" key="1">
    <citation type="submission" date="2020-06" db="EMBL/GenBank/DDBJ databases">
        <title>Paenibacillus sp. nov., isolated from soil.</title>
        <authorList>
            <person name="Seo Y.L."/>
        </authorList>
    </citation>
    <scope>NUCLEOTIDE SEQUENCE [LARGE SCALE GENOMIC DNA]</scope>
    <source>
        <strain evidence="1">JW14</strain>
    </source>
</reference>
<proteinExistence type="predicted"/>
<evidence type="ECO:0008006" key="3">
    <source>
        <dbReference type="Google" id="ProtNLM"/>
    </source>
</evidence>
<evidence type="ECO:0000313" key="2">
    <source>
        <dbReference type="Proteomes" id="UP000564806"/>
    </source>
</evidence>
<accession>A0A850EQY4</accession>
<name>A0A850EQY4_9BACL</name>
<protein>
    <recommendedName>
        <fullName evidence="3">DUF4367 domain-containing protein</fullName>
    </recommendedName>
</protein>
<comment type="caution">
    <text evidence="1">The sequence shown here is derived from an EMBL/GenBank/DDBJ whole genome shotgun (WGS) entry which is preliminary data.</text>
</comment>
<dbReference type="AlphaFoldDB" id="A0A850EQY4"/>
<dbReference type="RefSeq" id="WP_175373999.1">
    <property type="nucleotide sequence ID" value="NZ_JABWCS010000219.1"/>
</dbReference>
<gene>
    <name evidence="1" type="ORF">HPT30_25000</name>
</gene>
<organism evidence="1 2">
    <name type="scientific">Paenibacillus agri</name>
    <dbReference type="NCBI Taxonomy" id="2744309"/>
    <lineage>
        <taxon>Bacteria</taxon>
        <taxon>Bacillati</taxon>
        <taxon>Bacillota</taxon>
        <taxon>Bacilli</taxon>
        <taxon>Bacillales</taxon>
        <taxon>Paenibacillaceae</taxon>
        <taxon>Paenibacillus</taxon>
    </lineage>
</organism>
<dbReference type="Proteomes" id="UP000564806">
    <property type="component" value="Unassembled WGS sequence"/>
</dbReference>
<dbReference type="EMBL" id="JABWCS010000219">
    <property type="protein sequence ID" value="NUU63618.1"/>
    <property type="molecule type" value="Genomic_DNA"/>
</dbReference>
<keyword evidence="2" id="KW-1185">Reference proteome</keyword>
<sequence>MEMKSEKGEVLAILNINSCQEEHDLDSVIQSLEPGMGKGIYMAEEKKITQQTNYEAVKWLKGLDELKAQLPLWEPVFPGNAEIMDIHAYYGFDNLTQEEIDEMSAESEATGKNVVRDLKPNDTLIGLNMIFRKGETRFEFRIFGTTKSRVHVSDIEQHTIDNLMIRANEAVYIGDSDKQQLIWAELGPKLGKALQYEILAEHSSREYLISIAESLQG</sequence>